<evidence type="ECO:0000313" key="2">
    <source>
        <dbReference type="EMBL" id="KAJ1523062.1"/>
    </source>
</evidence>
<dbReference type="EMBL" id="JAPTSV010000011">
    <property type="protein sequence ID" value="KAJ1523062.1"/>
    <property type="molecule type" value="Genomic_DNA"/>
</dbReference>
<proteinExistence type="predicted"/>
<feature type="signal peptide" evidence="1">
    <location>
        <begin position="1"/>
        <end position="20"/>
    </location>
</feature>
<comment type="caution">
    <text evidence="2">The sequence shown here is derived from an EMBL/GenBank/DDBJ whole genome shotgun (WGS) entry which is preliminary data.</text>
</comment>
<evidence type="ECO:0000313" key="3">
    <source>
        <dbReference type="Proteomes" id="UP001075354"/>
    </source>
</evidence>
<dbReference type="Gene3D" id="2.130.10.130">
    <property type="entry name" value="Integrin alpha, N-terminal"/>
    <property type="match status" value="1"/>
</dbReference>
<dbReference type="AlphaFoldDB" id="A0AAV7XEQ7"/>
<name>A0AAV7XEQ7_9NEOP</name>
<evidence type="ECO:0000256" key="1">
    <source>
        <dbReference type="SAM" id="SignalP"/>
    </source>
</evidence>
<reference evidence="2" key="1">
    <citation type="submission" date="2022-12" db="EMBL/GenBank/DDBJ databases">
        <title>Chromosome-level genome assembly of the bean flower thrips Megalurothrips usitatus.</title>
        <authorList>
            <person name="Ma L."/>
            <person name="Liu Q."/>
            <person name="Li H."/>
            <person name="Cai W."/>
        </authorList>
    </citation>
    <scope>NUCLEOTIDE SEQUENCE</scope>
    <source>
        <strain evidence="2">Cailab_2022a</strain>
    </source>
</reference>
<sequence length="69" mass="7679">MGLLLRALCVLAAHWHAAAAFNLETRLPIVKVGNRGAYFGYSVAQHQSVDDVNNAIENNWCVERRALRS</sequence>
<keyword evidence="3" id="KW-1185">Reference proteome</keyword>
<feature type="chain" id="PRO_5044000965" evidence="1">
    <location>
        <begin position="21"/>
        <end position="69"/>
    </location>
</feature>
<dbReference type="InterPro" id="IPR028994">
    <property type="entry name" value="Integrin_alpha_N"/>
</dbReference>
<dbReference type="Proteomes" id="UP001075354">
    <property type="component" value="Chromosome 11"/>
</dbReference>
<protein>
    <submittedName>
        <fullName evidence="2">Uncharacterized protein</fullName>
    </submittedName>
</protein>
<keyword evidence="1" id="KW-0732">Signal</keyword>
<accession>A0AAV7XEQ7</accession>
<gene>
    <name evidence="2" type="ORF">ONE63_002187</name>
</gene>
<organism evidence="2 3">
    <name type="scientific">Megalurothrips usitatus</name>
    <name type="common">bean blossom thrips</name>
    <dbReference type="NCBI Taxonomy" id="439358"/>
    <lineage>
        <taxon>Eukaryota</taxon>
        <taxon>Metazoa</taxon>
        <taxon>Ecdysozoa</taxon>
        <taxon>Arthropoda</taxon>
        <taxon>Hexapoda</taxon>
        <taxon>Insecta</taxon>
        <taxon>Pterygota</taxon>
        <taxon>Neoptera</taxon>
        <taxon>Paraneoptera</taxon>
        <taxon>Thysanoptera</taxon>
        <taxon>Terebrantia</taxon>
        <taxon>Thripoidea</taxon>
        <taxon>Thripidae</taxon>
        <taxon>Megalurothrips</taxon>
    </lineage>
</organism>